<dbReference type="EMBL" id="HACG01012646">
    <property type="protein sequence ID" value="CEK59511.1"/>
    <property type="molecule type" value="Transcribed_RNA"/>
</dbReference>
<proteinExistence type="predicted"/>
<feature type="region of interest" description="Disordered" evidence="1">
    <location>
        <begin position="24"/>
        <end position="54"/>
    </location>
</feature>
<feature type="non-terminal residue" evidence="2">
    <location>
        <position position="1"/>
    </location>
</feature>
<gene>
    <name evidence="2" type="primary">ORF36568</name>
</gene>
<accession>A0A0B6YUP2</accession>
<evidence type="ECO:0000313" key="2">
    <source>
        <dbReference type="EMBL" id="CEK59511.1"/>
    </source>
</evidence>
<organism evidence="2">
    <name type="scientific">Arion vulgaris</name>
    <dbReference type="NCBI Taxonomy" id="1028688"/>
    <lineage>
        <taxon>Eukaryota</taxon>
        <taxon>Metazoa</taxon>
        <taxon>Spiralia</taxon>
        <taxon>Lophotrochozoa</taxon>
        <taxon>Mollusca</taxon>
        <taxon>Gastropoda</taxon>
        <taxon>Heterobranchia</taxon>
        <taxon>Euthyneura</taxon>
        <taxon>Panpulmonata</taxon>
        <taxon>Eupulmonata</taxon>
        <taxon>Stylommatophora</taxon>
        <taxon>Helicina</taxon>
        <taxon>Arionoidea</taxon>
        <taxon>Arionidae</taxon>
        <taxon>Arion</taxon>
    </lineage>
</organism>
<feature type="compositionally biased region" description="Basic and acidic residues" evidence="1">
    <location>
        <begin position="24"/>
        <end position="40"/>
    </location>
</feature>
<evidence type="ECO:0000256" key="1">
    <source>
        <dbReference type="SAM" id="MobiDB-lite"/>
    </source>
</evidence>
<sequence length="54" mass="6155">PPPPSPNIKKYIGFSLNVFKEKRGHLQKENRSHPEKENRGHPKIVGVSKELVPD</sequence>
<reference evidence="2" key="1">
    <citation type="submission" date="2014-12" db="EMBL/GenBank/DDBJ databases">
        <title>Insight into the proteome of Arion vulgaris.</title>
        <authorList>
            <person name="Aradska J."/>
            <person name="Bulat T."/>
            <person name="Smidak R."/>
            <person name="Sarate P."/>
            <person name="Gangsoo J."/>
            <person name="Sialana F."/>
            <person name="Bilban M."/>
            <person name="Lubec G."/>
        </authorList>
    </citation>
    <scope>NUCLEOTIDE SEQUENCE</scope>
    <source>
        <tissue evidence="2">Skin</tissue>
    </source>
</reference>
<dbReference type="AlphaFoldDB" id="A0A0B6YUP2"/>
<protein>
    <submittedName>
        <fullName evidence="2">Uncharacterized protein</fullName>
    </submittedName>
</protein>
<name>A0A0B6YUP2_9EUPU</name>